<dbReference type="Proteomes" id="UP000035035">
    <property type="component" value="Unassembled WGS sequence"/>
</dbReference>
<organism evidence="1 2">
    <name type="scientific">Gordonia alkanivorans CGMCC 6845</name>
    <dbReference type="NCBI Taxonomy" id="1423140"/>
    <lineage>
        <taxon>Bacteria</taxon>
        <taxon>Bacillati</taxon>
        <taxon>Actinomycetota</taxon>
        <taxon>Actinomycetes</taxon>
        <taxon>Mycobacteriales</taxon>
        <taxon>Gordoniaceae</taxon>
        <taxon>Gordonia</taxon>
    </lineage>
</organism>
<evidence type="ECO:0000313" key="1">
    <source>
        <dbReference type="EMBL" id="ETA07872.1"/>
    </source>
</evidence>
<dbReference type="PATRIC" id="fig|1423140.3.peg.1173"/>
<sequence>MMPSVFPVERLSVLRLRRRRSNCSIVDHLFDELMFDL</sequence>
<gene>
    <name evidence="1" type="ORF">V525_05805</name>
</gene>
<proteinExistence type="predicted"/>
<name>W9DHD9_9ACTN</name>
<evidence type="ECO:0000313" key="2">
    <source>
        <dbReference type="Proteomes" id="UP000035035"/>
    </source>
</evidence>
<dbReference type="EMBL" id="AYXO01000008">
    <property type="protein sequence ID" value="ETA07872.1"/>
    <property type="molecule type" value="Genomic_DNA"/>
</dbReference>
<keyword evidence="2" id="KW-1185">Reference proteome</keyword>
<reference evidence="1 2" key="1">
    <citation type="journal article" date="2014" name="Genome Announc.">
        <title>Draft Genome Sequence of Gordonia alkanivorans Strain CGMCC6845, a Halotolerant Hydrocarbon-Degrading Bacterium.</title>
        <authorList>
            <person name="Wang X."/>
            <person name="Jin D."/>
            <person name="Zhou L."/>
            <person name="Wu L."/>
            <person name="An W."/>
            <person name="Zhao L."/>
        </authorList>
    </citation>
    <scope>NUCLEOTIDE SEQUENCE [LARGE SCALE GENOMIC DNA]</scope>
    <source>
        <strain evidence="1 2">CGMCC 6845</strain>
    </source>
</reference>
<accession>W9DHD9</accession>
<dbReference type="AlphaFoldDB" id="W9DHD9"/>
<dbReference type="HOGENOM" id="CLU_3344172_0_0_11"/>
<protein>
    <submittedName>
        <fullName evidence="1">Uncharacterized protein</fullName>
    </submittedName>
</protein>
<comment type="caution">
    <text evidence="1">The sequence shown here is derived from an EMBL/GenBank/DDBJ whole genome shotgun (WGS) entry which is preliminary data.</text>
</comment>